<evidence type="ECO:0000313" key="1">
    <source>
        <dbReference type="EMBL" id="KAI0029096.1"/>
    </source>
</evidence>
<reference evidence="1" key="2">
    <citation type="journal article" date="2022" name="New Phytol.">
        <title>Evolutionary transition to the ectomycorrhizal habit in the genomes of a hyperdiverse lineage of mushroom-forming fungi.</title>
        <authorList>
            <person name="Looney B."/>
            <person name="Miyauchi S."/>
            <person name="Morin E."/>
            <person name="Drula E."/>
            <person name="Courty P.E."/>
            <person name="Kohler A."/>
            <person name="Kuo A."/>
            <person name="LaButti K."/>
            <person name="Pangilinan J."/>
            <person name="Lipzen A."/>
            <person name="Riley R."/>
            <person name="Andreopoulos W."/>
            <person name="He G."/>
            <person name="Johnson J."/>
            <person name="Nolan M."/>
            <person name="Tritt A."/>
            <person name="Barry K.W."/>
            <person name="Grigoriev I.V."/>
            <person name="Nagy L.G."/>
            <person name="Hibbett D."/>
            <person name="Henrissat B."/>
            <person name="Matheny P.B."/>
            <person name="Labbe J."/>
            <person name="Martin F.M."/>
        </authorList>
    </citation>
    <scope>NUCLEOTIDE SEQUENCE</scope>
    <source>
        <strain evidence="1">EC-137</strain>
    </source>
</reference>
<proteinExistence type="predicted"/>
<accession>A0ACB8QBC2</accession>
<protein>
    <submittedName>
        <fullName evidence="1">Uncharacterized protein</fullName>
    </submittedName>
</protein>
<reference evidence="1" key="1">
    <citation type="submission" date="2021-02" db="EMBL/GenBank/DDBJ databases">
        <authorList>
            <consortium name="DOE Joint Genome Institute"/>
            <person name="Ahrendt S."/>
            <person name="Looney B.P."/>
            <person name="Miyauchi S."/>
            <person name="Morin E."/>
            <person name="Drula E."/>
            <person name="Courty P.E."/>
            <person name="Chicoki N."/>
            <person name="Fauchery L."/>
            <person name="Kohler A."/>
            <person name="Kuo A."/>
            <person name="Labutti K."/>
            <person name="Pangilinan J."/>
            <person name="Lipzen A."/>
            <person name="Riley R."/>
            <person name="Andreopoulos W."/>
            <person name="He G."/>
            <person name="Johnson J."/>
            <person name="Barry K.W."/>
            <person name="Grigoriev I.V."/>
            <person name="Nagy L."/>
            <person name="Hibbett D."/>
            <person name="Henrissat B."/>
            <person name="Matheny P.B."/>
            <person name="Labbe J."/>
            <person name="Martin F."/>
        </authorList>
    </citation>
    <scope>NUCLEOTIDE SEQUENCE</scope>
    <source>
        <strain evidence="1">EC-137</strain>
    </source>
</reference>
<name>A0ACB8QBC2_9AGAM</name>
<keyword evidence="2" id="KW-1185">Reference proteome</keyword>
<evidence type="ECO:0000313" key="2">
    <source>
        <dbReference type="Proteomes" id="UP000814128"/>
    </source>
</evidence>
<gene>
    <name evidence="1" type="ORF">K488DRAFT_57172</name>
</gene>
<organism evidence="1 2">
    <name type="scientific">Vararia minispora EC-137</name>
    <dbReference type="NCBI Taxonomy" id="1314806"/>
    <lineage>
        <taxon>Eukaryota</taxon>
        <taxon>Fungi</taxon>
        <taxon>Dikarya</taxon>
        <taxon>Basidiomycota</taxon>
        <taxon>Agaricomycotina</taxon>
        <taxon>Agaricomycetes</taxon>
        <taxon>Russulales</taxon>
        <taxon>Lachnocladiaceae</taxon>
        <taxon>Vararia</taxon>
    </lineage>
</organism>
<sequence>MPVYQLFCVAAHSPEFTQIQQLVRRSALHVMDAGGVVRGFRYFGVQTLSQRMRAHSSIYHHGDIWSMHFDASPSTQTSLFKMLKKDPSVIRPTILKMGDGLRGALHWRERTIADPAAKNAHELMWTT</sequence>
<dbReference type="EMBL" id="MU273699">
    <property type="protein sequence ID" value="KAI0029096.1"/>
    <property type="molecule type" value="Genomic_DNA"/>
</dbReference>
<dbReference type="Proteomes" id="UP000814128">
    <property type="component" value="Unassembled WGS sequence"/>
</dbReference>
<comment type="caution">
    <text evidence="1">The sequence shown here is derived from an EMBL/GenBank/DDBJ whole genome shotgun (WGS) entry which is preliminary data.</text>
</comment>